<dbReference type="Proteomes" id="UP000606776">
    <property type="component" value="Unassembled WGS sequence"/>
</dbReference>
<accession>A0ABR9VBV8</accession>
<name>A0ABR9VBV8_9CYAN</name>
<organism evidence="1 2">
    <name type="scientific">Sphaerospermopsis aphanizomenoides LEGE 00250</name>
    <dbReference type="NCBI Taxonomy" id="2777972"/>
    <lineage>
        <taxon>Bacteria</taxon>
        <taxon>Bacillati</taxon>
        <taxon>Cyanobacteriota</taxon>
        <taxon>Cyanophyceae</taxon>
        <taxon>Nostocales</taxon>
        <taxon>Aphanizomenonaceae</taxon>
        <taxon>Sphaerospermopsis</taxon>
        <taxon>Sphaerospermopsis aphanizomenoides</taxon>
    </lineage>
</organism>
<proteinExistence type="predicted"/>
<reference evidence="1 2" key="1">
    <citation type="submission" date="2020-10" db="EMBL/GenBank/DDBJ databases">
        <authorList>
            <person name="Castelo-Branco R."/>
            <person name="Eusebio N."/>
            <person name="Adriana R."/>
            <person name="Vieira A."/>
            <person name="Brugerolle De Fraissinette N."/>
            <person name="Rezende De Castro R."/>
            <person name="Schneider M.P."/>
            <person name="Vasconcelos V."/>
            <person name="Leao P.N."/>
        </authorList>
    </citation>
    <scope>NUCLEOTIDE SEQUENCE [LARGE SCALE GENOMIC DNA]</scope>
    <source>
        <strain evidence="1 2">LEGE 00250</strain>
    </source>
</reference>
<keyword evidence="2" id="KW-1185">Reference proteome</keyword>
<evidence type="ECO:0000313" key="2">
    <source>
        <dbReference type="Proteomes" id="UP000606776"/>
    </source>
</evidence>
<protein>
    <recommendedName>
        <fullName evidence="3">HEPN domain-containing protein</fullName>
    </recommendedName>
</protein>
<evidence type="ECO:0008006" key="3">
    <source>
        <dbReference type="Google" id="ProtNLM"/>
    </source>
</evidence>
<dbReference type="RefSeq" id="WP_187038845.1">
    <property type="nucleotide sequence ID" value="NZ_JADEWB010000029.1"/>
</dbReference>
<evidence type="ECO:0000313" key="1">
    <source>
        <dbReference type="EMBL" id="MBE9235948.1"/>
    </source>
</evidence>
<comment type="caution">
    <text evidence="1">The sequence shown here is derived from an EMBL/GenBank/DDBJ whole genome shotgun (WGS) entry which is preliminary data.</text>
</comment>
<sequence length="162" mass="19086">MAKIPFTDKEMEKAWLRNISAYYKTPQPHTNAHRLLLFYAVECGLKAIFMKKKRCPRTDLDLCQEIIECGHNINDMLDCVEAQGDLKLPEIRIEDIPDKRNNKKNKQEKRRLDSGQINQIWRYGANIIGIITKKEEKPQTDEYIENKLLEISKWIAKEIDKL</sequence>
<gene>
    <name evidence="1" type="ORF">IQ227_07865</name>
</gene>
<dbReference type="EMBL" id="JADEWB010000029">
    <property type="protein sequence ID" value="MBE9235948.1"/>
    <property type="molecule type" value="Genomic_DNA"/>
</dbReference>